<sequence>MNRYLEALRQKERNWNETPRFDFITECVLCQDHDLLQLVDCVKSNPQYVEKALLEELQFECINETHNIKDKLENSYDSEIIYLDNILFYAVGAKITLKKFRITSIEEYIAEFKEECFALYSEIYNAPSEKTLAEDAIYYRICKYLFENYKRKMNREEFDFTSLMPSDDTKTTLNEVFGGNALCRYDLLKVNVEGLEIVDDDFPHLAVRNQVGYNFCIDRRISGLASLFHHLIDMGFVTEIAFKIESVMDYQYCAEELLYGKKFSFDLTELPSLSKFYDVEAQEDNVWVTVEHSSDKVSITFEETLEDTFYDKNSMVITHVVHLEVTKSGDEDVISHLDHEYIVYELDTYISRLDNPTTKGETKIKTFKIDNARIPLKHKFQEVNVLYIIVNEVMNKKELVTEYFENAL</sequence>
<geneLocation type="plasmid" evidence="1">
    <name>pL289</name>
</geneLocation>
<dbReference type="AlphaFoldDB" id="A0A1W6TM42"/>
<evidence type="ECO:0000313" key="1">
    <source>
        <dbReference type="EMBL" id="ARP21861.1"/>
    </source>
</evidence>
<proteinExistence type="predicted"/>
<name>A0A1W6TM42_VIBAL</name>
<dbReference type="RefSeq" id="WP_025767517.1">
    <property type="nucleotide sequence ID" value="NZ_CP017893.1"/>
</dbReference>
<protein>
    <submittedName>
        <fullName evidence="1">Uncharacterized protein</fullName>
    </submittedName>
</protein>
<keyword evidence="1" id="KW-0614">Plasmid</keyword>
<dbReference type="EMBL" id="CP017904">
    <property type="protein sequence ID" value="ARP21861.1"/>
    <property type="molecule type" value="Genomic_DNA"/>
</dbReference>
<gene>
    <name evidence="1" type="ORF">K05K4_51590</name>
</gene>
<organism evidence="1">
    <name type="scientific">Vibrio alginolyticus</name>
    <dbReference type="NCBI Taxonomy" id="663"/>
    <lineage>
        <taxon>Bacteria</taxon>
        <taxon>Pseudomonadati</taxon>
        <taxon>Pseudomonadota</taxon>
        <taxon>Gammaproteobacteria</taxon>
        <taxon>Vibrionales</taxon>
        <taxon>Vibrionaceae</taxon>
        <taxon>Vibrio</taxon>
    </lineage>
</organism>
<accession>A0A1W6TM42</accession>
<reference evidence="1" key="1">
    <citation type="submission" date="2016-10" db="EMBL/GenBank/DDBJ databases">
        <title>The High Quality Genome of Vibrio alginolyticus K01M1.</title>
        <authorList>
            <person name="Wendling C."/>
            <person name="Chibani C.M."/>
            <person name="Hertel R."/>
            <person name="Sproer C."/>
            <person name="Bunk B."/>
            <person name="Overmann J."/>
            <person name="Roth O."/>
            <person name="Liesegang H."/>
        </authorList>
    </citation>
    <scope>NUCLEOTIDE SEQUENCE</scope>
    <source>
        <strain evidence="1">K05K4</strain>
        <plasmid evidence="1">pL289</plasmid>
    </source>
</reference>